<reference evidence="1 2" key="1">
    <citation type="journal article" date="2021" name="Plant Biotechnol. J.">
        <title>Multi-omics assisted identification of the key and species-specific regulatory components of drought-tolerant mechanisms in Gossypium stocksii.</title>
        <authorList>
            <person name="Yu D."/>
            <person name="Ke L."/>
            <person name="Zhang D."/>
            <person name="Wu Y."/>
            <person name="Sun Y."/>
            <person name="Mei J."/>
            <person name="Sun J."/>
            <person name="Sun Y."/>
        </authorList>
    </citation>
    <scope>NUCLEOTIDE SEQUENCE [LARGE SCALE GENOMIC DNA]</scope>
    <source>
        <strain evidence="2">cv. E1</strain>
        <tissue evidence="1">Leaf</tissue>
    </source>
</reference>
<name>A0A9D3WE53_9ROSI</name>
<dbReference type="EMBL" id="JAIQCV010000002">
    <property type="protein sequence ID" value="KAH1122456.1"/>
    <property type="molecule type" value="Genomic_DNA"/>
</dbReference>
<comment type="caution">
    <text evidence="1">The sequence shown here is derived from an EMBL/GenBank/DDBJ whole genome shotgun (WGS) entry which is preliminary data.</text>
</comment>
<dbReference type="PANTHER" id="PTHR35287:SF1">
    <property type="entry name" value="SI:ZFOS-911D5.4"/>
    <property type="match status" value="1"/>
</dbReference>
<dbReference type="Proteomes" id="UP000828251">
    <property type="component" value="Unassembled WGS sequence"/>
</dbReference>
<accession>A0A9D3WE53</accession>
<keyword evidence="2" id="KW-1185">Reference proteome</keyword>
<evidence type="ECO:0000313" key="1">
    <source>
        <dbReference type="EMBL" id="KAH1122456.1"/>
    </source>
</evidence>
<sequence>MLTLVLERVSILFSLPKESGAVKMIIKYLLFQVVEAKNTASVLEPYLEQRRVTLPEGYFSYKVIIPNPNFRLLRDVNFIA</sequence>
<organism evidence="1 2">
    <name type="scientific">Gossypium stocksii</name>
    <dbReference type="NCBI Taxonomy" id="47602"/>
    <lineage>
        <taxon>Eukaryota</taxon>
        <taxon>Viridiplantae</taxon>
        <taxon>Streptophyta</taxon>
        <taxon>Embryophyta</taxon>
        <taxon>Tracheophyta</taxon>
        <taxon>Spermatophyta</taxon>
        <taxon>Magnoliopsida</taxon>
        <taxon>eudicotyledons</taxon>
        <taxon>Gunneridae</taxon>
        <taxon>Pentapetalae</taxon>
        <taxon>rosids</taxon>
        <taxon>malvids</taxon>
        <taxon>Malvales</taxon>
        <taxon>Malvaceae</taxon>
        <taxon>Malvoideae</taxon>
        <taxon>Gossypium</taxon>
    </lineage>
</organism>
<dbReference type="AlphaFoldDB" id="A0A9D3WE53"/>
<proteinExistence type="predicted"/>
<protein>
    <submittedName>
        <fullName evidence="1">Uncharacterized protein</fullName>
    </submittedName>
</protein>
<gene>
    <name evidence="1" type="ORF">J1N35_005616</name>
</gene>
<dbReference type="PANTHER" id="PTHR35287">
    <property type="entry name" value="SI:ZFOS-911D5.4"/>
    <property type="match status" value="1"/>
</dbReference>
<evidence type="ECO:0000313" key="2">
    <source>
        <dbReference type="Proteomes" id="UP000828251"/>
    </source>
</evidence>